<organism evidence="6 7">
    <name type="scientific">Acidisoma cellulosilyticum</name>
    <dbReference type="NCBI Taxonomy" id="2802395"/>
    <lineage>
        <taxon>Bacteria</taxon>
        <taxon>Pseudomonadati</taxon>
        <taxon>Pseudomonadota</taxon>
        <taxon>Alphaproteobacteria</taxon>
        <taxon>Acetobacterales</taxon>
        <taxon>Acidocellaceae</taxon>
        <taxon>Acidisoma</taxon>
    </lineage>
</organism>
<dbReference type="PANTHER" id="PTHR47561">
    <property type="entry name" value="POLYSACCHARIDE DEACETYLASE FAMILY PROTEIN (AFU_ORTHOLOGUE AFUA_6G05030)"/>
    <property type="match status" value="1"/>
</dbReference>
<comment type="similarity">
    <text evidence="2">Belongs to the polysaccharide deacetylase family.</text>
</comment>
<dbReference type="Gene3D" id="3.20.20.370">
    <property type="entry name" value="Glycoside hydrolase/deacetylase"/>
    <property type="match status" value="1"/>
</dbReference>
<dbReference type="RefSeq" id="WP_227309370.1">
    <property type="nucleotide sequence ID" value="NZ_JAESVA010000008.1"/>
</dbReference>
<accession>A0A964E5I6</accession>
<dbReference type="AlphaFoldDB" id="A0A964E5I6"/>
<dbReference type="SUPFAM" id="SSF88713">
    <property type="entry name" value="Glycoside hydrolase/deacetylase"/>
    <property type="match status" value="1"/>
</dbReference>
<sequence>MTEKDVGVALTFDYDAMSLWIGTFGAQSPSMTSRGEFGVIGVRRILETLKTYGIPGTFYIPGHTAYAFPKSVQDIAAAGHEIGHHGWIHENPVTVSAERERWILEKGFKALDEVAGVRPAGYRSPAWDNSPNSIPLLLEYGFEYESSQMATDFEPYWCRVGDSFTMDDPYVFGKPVNLVELPVAWHLDDFPQFEYVVSKGGIIQGVQTPRSLLQIWKDEFDYMYERIGKGLFSITMHPQVIGRAHRLLLLEGIIEHVKDKPGVNFTTMIDYCRKWKDGKTPSLSPEIGVR</sequence>
<evidence type="ECO:0000256" key="3">
    <source>
        <dbReference type="ARBA" id="ARBA00020071"/>
    </source>
</evidence>
<proteinExistence type="inferred from homology"/>
<keyword evidence="7" id="KW-1185">Reference proteome</keyword>
<evidence type="ECO:0000256" key="2">
    <source>
        <dbReference type="ARBA" id="ARBA00010973"/>
    </source>
</evidence>
<evidence type="ECO:0000256" key="1">
    <source>
        <dbReference type="ARBA" id="ARBA00003236"/>
    </source>
</evidence>
<evidence type="ECO:0000313" key="6">
    <source>
        <dbReference type="EMBL" id="MCB8882720.1"/>
    </source>
</evidence>
<comment type="caution">
    <text evidence="6">The sequence shown here is derived from an EMBL/GenBank/DDBJ whole genome shotgun (WGS) entry which is preliminary data.</text>
</comment>
<reference evidence="6 7" key="1">
    <citation type="journal article" date="2021" name="Microorganisms">
        <title>Acidisoma silvae sp. nov. and Acidisomacellulosilytica sp. nov., Two Acidophilic Bacteria Isolated from Decaying Wood, Hydrolyzing Cellulose and Producing Poly-3-hydroxybutyrate.</title>
        <authorList>
            <person name="Mieszkin S."/>
            <person name="Pouder E."/>
            <person name="Uroz S."/>
            <person name="Simon-Colin C."/>
            <person name="Alain K."/>
        </authorList>
    </citation>
    <scope>NUCLEOTIDE SEQUENCE [LARGE SCALE GENOMIC DNA]</scope>
    <source>
        <strain evidence="6 7">HW T5.17</strain>
    </source>
</reference>
<dbReference type="GO" id="GO:0016810">
    <property type="term" value="F:hydrolase activity, acting on carbon-nitrogen (but not peptide) bonds"/>
    <property type="evidence" value="ECO:0007669"/>
    <property type="project" value="InterPro"/>
</dbReference>
<dbReference type="InterPro" id="IPR011330">
    <property type="entry name" value="Glyco_hydro/deAcase_b/a-brl"/>
</dbReference>
<dbReference type="Proteomes" id="UP000721844">
    <property type="component" value="Unassembled WGS sequence"/>
</dbReference>
<feature type="domain" description="NodB homology" evidence="5">
    <location>
        <begin position="18"/>
        <end position="266"/>
    </location>
</feature>
<dbReference type="InterPro" id="IPR002509">
    <property type="entry name" value="NODB_dom"/>
</dbReference>
<dbReference type="InterPro" id="IPR037950">
    <property type="entry name" value="PgdA-like"/>
</dbReference>
<protein>
    <recommendedName>
        <fullName evidence="3">Chitooligosaccharide deacetylase</fullName>
    </recommendedName>
    <alternativeName>
        <fullName evidence="4">Nodulation protein B</fullName>
    </alternativeName>
</protein>
<dbReference type="EMBL" id="JAESVA010000008">
    <property type="protein sequence ID" value="MCB8882720.1"/>
    <property type="molecule type" value="Genomic_DNA"/>
</dbReference>
<evidence type="ECO:0000313" key="7">
    <source>
        <dbReference type="Proteomes" id="UP000721844"/>
    </source>
</evidence>
<dbReference type="Pfam" id="PF01522">
    <property type="entry name" value="Polysacc_deac_1"/>
    <property type="match status" value="1"/>
</dbReference>
<dbReference type="GO" id="GO:0005975">
    <property type="term" value="P:carbohydrate metabolic process"/>
    <property type="evidence" value="ECO:0007669"/>
    <property type="project" value="InterPro"/>
</dbReference>
<dbReference type="CDD" id="cd10938">
    <property type="entry name" value="CE4_HpPgdA_like"/>
    <property type="match status" value="1"/>
</dbReference>
<dbReference type="PROSITE" id="PS51677">
    <property type="entry name" value="NODB"/>
    <property type="match status" value="1"/>
</dbReference>
<dbReference type="PANTHER" id="PTHR47561:SF1">
    <property type="entry name" value="POLYSACCHARIDE DEACETYLASE FAMILY PROTEIN (AFU_ORTHOLOGUE AFUA_6G05030)"/>
    <property type="match status" value="1"/>
</dbReference>
<gene>
    <name evidence="6" type="ORF">ACELLULO517_20920</name>
</gene>
<evidence type="ECO:0000259" key="5">
    <source>
        <dbReference type="PROSITE" id="PS51677"/>
    </source>
</evidence>
<name>A0A964E5I6_9PROT</name>
<evidence type="ECO:0000256" key="4">
    <source>
        <dbReference type="ARBA" id="ARBA00032976"/>
    </source>
</evidence>
<comment type="function">
    <text evidence="1">Is involved in generating a small heat-stable compound (Nod), an acylated oligomer of N-acetylglucosamine, that stimulates mitosis in various plant protoplasts.</text>
</comment>